<dbReference type="Proteomes" id="UP001589609">
    <property type="component" value="Unassembled WGS sequence"/>
</dbReference>
<organism evidence="1 2">
    <name type="scientific">Ectobacillus funiculus</name>
    <dbReference type="NCBI Taxonomy" id="137993"/>
    <lineage>
        <taxon>Bacteria</taxon>
        <taxon>Bacillati</taxon>
        <taxon>Bacillota</taxon>
        <taxon>Bacilli</taxon>
        <taxon>Bacillales</taxon>
        <taxon>Bacillaceae</taxon>
        <taxon>Ectobacillus</taxon>
    </lineage>
</organism>
<dbReference type="RefSeq" id="WP_379950401.1">
    <property type="nucleotide sequence ID" value="NZ_JBHMAF010000108.1"/>
</dbReference>
<proteinExistence type="predicted"/>
<keyword evidence="2" id="KW-1185">Reference proteome</keyword>
<dbReference type="EMBL" id="JBHMAF010000108">
    <property type="protein sequence ID" value="MFB9760068.1"/>
    <property type="molecule type" value="Genomic_DNA"/>
</dbReference>
<comment type="caution">
    <text evidence="1">The sequence shown here is derived from an EMBL/GenBank/DDBJ whole genome shotgun (WGS) entry which is preliminary data.</text>
</comment>
<sequence>MSIMQKVKQVFSTHAETMDSHSDEQLRSRYYKTNTQNALKAVEDVIRGLKGYTVTSVSPERGEMSVNVAGSRKAFVVVTVITIRPFETAIDFSVTTETPLPSDFGFSKKVIVELYNQLDKQLVFIGSGLGAKL</sequence>
<evidence type="ECO:0000313" key="2">
    <source>
        <dbReference type="Proteomes" id="UP001589609"/>
    </source>
</evidence>
<reference evidence="1 2" key="1">
    <citation type="submission" date="2024-09" db="EMBL/GenBank/DDBJ databases">
        <authorList>
            <person name="Sun Q."/>
            <person name="Mori K."/>
        </authorList>
    </citation>
    <scope>NUCLEOTIDE SEQUENCE [LARGE SCALE GENOMIC DNA]</scope>
    <source>
        <strain evidence="1 2">JCM 11201</strain>
    </source>
</reference>
<evidence type="ECO:0000313" key="1">
    <source>
        <dbReference type="EMBL" id="MFB9760068.1"/>
    </source>
</evidence>
<gene>
    <name evidence="1" type="ORF">ACFFMS_17010</name>
</gene>
<name>A0ABV5WHH3_9BACI</name>
<accession>A0ABV5WHH3</accession>
<protein>
    <submittedName>
        <fullName evidence="1">Cytosolic protein</fullName>
    </submittedName>
</protein>